<proteinExistence type="predicted"/>
<dbReference type="EMBL" id="MBRJ01000041">
    <property type="protein sequence ID" value="OHX44565.1"/>
    <property type="molecule type" value="Genomic_DNA"/>
</dbReference>
<accession>A0ABX3CMY8</accession>
<keyword evidence="2" id="KW-1185">Reference proteome</keyword>
<dbReference type="Proteomes" id="UP000180194">
    <property type="component" value="Unassembled WGS sequence"/>
</dbReference>
<organism evidence="1 2">
    <name type="scientific">Cytobacillus oceanisediminis</name>
    <dbReference type="NCBI Taxonomy" id="665099"/>
    <lineage>
        <taxon>Bacteria</taxon>
        <taxon>Bacillati</taxon>
        <taxon>Bacillota</taxon>
        <taxon>Bacilli</taxon>
        <taxon>Bacillales</taxon>
        <taxon>Bacillaceae</taxon>
        <taxon>Cytobacillus</taxon>
    </lineage>
</organism>
<sequence length="116" mass="13250">MNVLIKCQCNGMDPFCSSCEGHEQIEVTQTYWIPCGFDFDSLKFEPVAGLFQIFYSGEQAIGAGNIEYQPESQSYFVYELQTFIGQEGHKIMTDTMLAADDINFIEGNFEWKECLK</sequence>
<evidence type="ECO:0000313" key="2">
    <source>
        <dbReference type="Proteomes" id="UP000180194"/>
    </source>
</evidence>
<dbReference type="RefSeq" id="WP_009335704.1">
    <property type="nucleotide sequence ID" value="NZ_MBRJ01000041.1"/>
</dbReference>
<gene>
    <name evidence="1" type="ORF">BBV17_25405</name>
</gene>
<comment type="caution">
    <text evidence="1">The sequence shown here is derived from an EMBL/GenBank/DDBJ whole genome shotgun (WGS) entry which is preliminary data.</text>
</comment>
<protein>
    <submittedName>
        <fullName evidence="1">Uncharacterized protein</fullName>
    </submittedName>
</protein>
<evidence type="ECO:0000313" key="1">
    <source>
        <dbReference type="EMBL" id="OHX44565.1"/>
    </source>
</evidence>
<name>A0ABX3CMY8_9BACI</name>
<reference evidence="1 2" key="1">
    <citation type="submission" date="2016-07" db="EMBL/GenBank/DDBJ databases">
        <title>Bacillus oceanisediminis whole genome.</title>
        <authorList>
            <person name="Pal Y."/>
            <person name="Verma A."/>
            <person name="Mual P."/>
            <person name="Srinivasan K."/>
        </authorList>
    </citation>
    <scope>NUCLEOTIDE SEQUENCE [LARGE SCALE GENOMIC DNA]</scope>
    <source>
        <strain evidence="1 2">Bhandara28</strain>
    </source>
</reference>